<dbReference type="InterPro" id="IPR010502">
    <property type="entry name" value="Carb-bd_dom_fam9"/>
</dbReference>
<gene>
    <name evidence="3" type="ORF">ENL19_03480</name>
</gene>
<feature type="domain" description="DUF5916" evidence="2">
    <location>
        <begin position="237"/>
        <end position="329"/>
    </location>
</feature>
<dbReference type="CDD" id="cd09618">
    <property type="entry name" value="CBM9_like_2"/>
    <property type="match status" value="1"/>
</dbReference>
<proteinExistence type="predicted"/>
<dbReference type="InterPro" id="IPR045670">
    <property type="entry name" value="DUF5916"/>
</dbReference>
<accession>A0A7C5DBE2</accession>
<dbReference type="Proteomes" id="UP000886110">
    <property type="component" value="Unassembled WGS sequence"/>
</dbReference>
<protein>
    <submittedName>
        <fullName evidence="3">Uncharacterized protein</fullName>
    </submittedName>
</protein>
<evidence type="ECO:0000259" key="1">
    <source>
        <dbReference type="Pfam" id="PF06452"/>
    </source>
</evidence>
<organism evidence="3">
    <name type="scientific">candidate division WOR-3 bacterium</name>
    <dbReference type="NCBI Taxonomy" id="2052148"/>
    <lineage>
        <taxon>Bacteria</taxon>
        <taxon>Bacteria division WOR-3</taxon>
    </lineage>
</organism>
<dbReference type="GO" id="GO:0004553">
    <property type="term" value="F:hydrolase activity, hydrolyzing O-glycosyl compounds"/>
    <property type="evidence" value="ECO:0007669"/>
    <property type="project" value="InterPro"/>
</dbReference>
<sequence length="388" mass="45004">MDLKEGVMKKFLVVLIGFLPIIASDVKKFKIPRINKPPKIDGVIDNIYYKNFLKLDDFQQVEPKYNEPPTQKTEFFIAHDSDYLYIAFKAYDNKPSQIRASISRRDQLQNDDLVGIIIDPFHTQLRAFIFIMNPLGIQAEGIRDDSSHRRQEDFSWDTIWYSKGKLYPWGYFVEAKIPFKSLRFPAEGKTHQWGFHAFRKIPRNSELDSLIHIDRKIRGMINQAGTLIIEDNIKPGLHLELIPSITGLKNEEQSFKPEFGFSFKDSLTSDITLDFAYNPDFSQIESDEGKIDVNQRYALYYSEKRPFFLEAAEIFKTPIQVFYSRRIAKPKFGAKITGRYGRSGFGFITAYDTASFESLWDVSEGGEDNAYVNIARYKYEVWNGSFLG</sequence>
<evidence type="ECO:0000313" key="3">
    <source>
        <dbReference type="EMBL" id="HHE05106.1"/>
    </source>
</evidence>
<dbReference type="SUPFAM" id="SSF49344">
    <property type="entry name" value="CBD9-like"/>
    <property type="match status" value="1"/>
</dbReference>
<dbReference type="Gene3D" id="2.60.40.1190">
    <property type="match status" value="1"/>
</dbReference>
<dbReference type="Pfam" id="PF06452">
    <property type="entry name" value="CBM9_1"/>
    <property type="match status" value="1"/>
</dbReference>
<name>A0A7C5DBE2_UNCW3</name>
<dbReference type="GO" id="GO:0016052">
    <property type="term" value="P:carbohydrate catabolic process"/>
    <property type="evidence" value="ECO:0007669"/>
    <property type="project" value="InterPro"/>
</dbReference>
<comment type="caution">
    <text evidence="3">The sequence shown here is derived from an EMBL/GenBank/DDBJ whole genome shotgun (WGS) entry which is preliminary data.</text>
</comment>
<evidence type="ECO:0000259" key="2">
    <source>
        <dbReference type="Pfam" id="PF19313"/>
    </source>
</evidence>
<dbReference type="GO" id="GO:0030246">
    <property type="term" value="F:carbohydrate binding"/>
    <property type="evidence" value="ECO:0007669"/>
    <property type="project" value="InterPro"/>
</dbReference>
<dbReference type="Pfam" id="PF19313">
    <property type="entry name" value="DUF5916"/>
    <property type="match status" value="1"/>
</dbReference>
<dbReference type="AlphaFoldDB" id="A0A7C5DBE2"/>
<dbReference type="EMBL" id="DRTB01000264">
    <property type="protein sequence ID" value="HHE05106.1"/>
    <property type="molecule type" value="Genomic_DNA"/>
</dbReference>
<feature type="domain" description="Carbohydrate-binding" evidence="1">
    <location>
        <begin position="40"/>
        <end position="195"/>
    </location>
</feature>
<feature type="non-terminal residue" evidence="3">
    <location>
        <position position="388"/>
    </location>
</feature>
<reference evidence="3" key="1">
    <citation type="journal article" date="2020" name="mSystems">
        <title>Genome- and Community-Level Interaction Insights into Carbon Utilization and Element Cycling Functions of Hydrothermarchaeota in Hydrothermal Sediment.</title>
        <authorList>
            <person name="Zhou Z."/>
            <person name="Liu Y."/>
            <person name="Xu W."/>
            <person name="Pan J."/>
            <person name="Luo Z.H."/>
            <person name="Li M."/>
        </authorList>
    </citation>
    <scope>NUCLEOTIDE SEQUENCE [LARGE SCALE GENOMIC DNA]</scope>
    <source>
        <strain evidence="3">HyVt-74</strain>
    </source>
</reference>